<protein>
    <submittedName>
        <fullName evidence="2">Colicin immunity domain-containing protein</fullName>
    </submittedName>
</protein>
<dbReference type="Gene3D" id="1.20.120.650">
    <property type="entry name" value="Colicin D"/>
    <property type="match status" value="1"/>
</dbReference>
<evidence type="ECO:0000313" key="2">
    <source>
        <dbReference type="EMBL" id="XDV69657.1"/>
    </source>
</evidence>
<name>A0AB39YKT7_9MICC</name>
<sequence length="104" mass="12399">MAITETETPWWWDWDPNVAPYAVLLQLLARNRISADEFEVLFLPVYKNDSTKWPQETYRVLDQLFYAVDDYNRDPLLRDNDVDENELRSRAAQSFSELRKLATK</sequence>
<dbReference type="InterPro" id="IPR036471">
    <property type="entry name" value="Colicin_D_sf"/>
</dbReference>
<gene>
    <name evidence="2" type="ORF">ABQM86_11690</name>
</gene>
<dbReference type="AlphaFoldDB" id="A0AB39YKT7"/>
<dbReference type="GO" id="GO:0030153">
    <property type="term" value="P:bacteriocin immunity"/>
    <property type="evidence" value="ECO:0007669"/>
    <property type="project" value="InterPro"/>
</dbReference>
<dbReference type="EMBL" id="CP165735">
    <property type="protein sequence ID" value="XDV69657.1"/>
    <property type="molecule type" value="Genomic_DNA"/>
</dbReference>
<dbReference type="RefSeq" id="WP_369744485.1">
    <property type="nucleotide sequence ID" value="NZ_CP165735.1"/>
</dbReference>
<organism evidence="2">
    <name type="scientific">Paenarthrobacter sp. AMU7</name>
    <dbReference type="NCBI Taxonomy" id="3162492"/>
    <lineage>
        <taxon>Bacteria</taxon>
        <taxon>Bacillati</taxon>
        <taxon>Actinomycetota</taxon>
        <taxon>Actinomycetes</taxon>
        <taxon>Micrococcales</taxon>
        <taxon>Micrococcaceae</taxon>
        <taxon>Paenarthrobacter</taxon>
    </lineage>
</organism>
<feature type="domain" description="Colicin D immunity protein" evidence="1">
    <location>
        <begin position="21"/>
        <end position="98"/>
    </location>
</feature>
<reference evidence="2" key="1">
    <citation type="submission" date="2024-07" db="EMBL/GenBank/DDBJ databases">
        <authorList>
            <person name="Li J."/>
            <person name="Wei H."/>
            <person name="Ma J."/>
        </authorList>
    </citation>
    <scope>NUCLEOTIDE SEQUENCE</scope>
    <source>
        <strain evidence="2">AMU7</strain>
    </source>
</reference>
<dbReference type="InterPro" id="IPR015287">
    <property type="entry name" value="Colicin_D_immunity_dom"/>
</dbReference>
<dbReference type="Pfam" id="PF09204">
    <property type="entry name" value="Colicin_immun"/>
    <property type="match status" value="1"/>
</dbReference>
<dbReference type="GO" id="GO:0015643">
    <property type="term" value="F:toxic substance binding"/>
    <property type="evidence" value="ECO:0007669"/>
    <property type="project" value="InterPro"/>
</dbReference>
<evidence type="ECO:0000259" key="1">
    <source>
        <dbReference type="Pfam" id="PF09204"/>
    </source>
</evidence>
<proteinExistence type="predicted"/>
<accession>A0AB39YKT7</accession>